<dbReference type="SUPFAM" id="SSF50939">
    <property type="entry name" value="Sialidases"/>
    <property type="match status" value="1"/>
</dbReference>
<dbReference type="EMBL" id="FOPJ01000002">
    <property type="protein sequence ID" value="SFG28741.1"/>
    <property type="molecule type" value="Genomic_DNA"/>
</dbReference>
<evidence type="ECO:0000313" key="2">
    <source>
        <dbReference type="Proteomes" id="UP000199065"/>
    </source>
</evidence>
<gene>
    <name evidence="1" type="ORF">SAMN05660282_00499</name>
</gene>
<dbReference type="InterPro" id="IPR036278">
    <property type="entry name" value="Sialidase_sf"/>
</dbReference>
<name>A0A1I2QSY0_9CORY</name>
<accession>A0A1I2QSY0</accession>
<reference evidence="1 2" key="1">
    <citation type="submission" date="2016-10" db="EMBL/GenBank/DDBJ databases">
        <authorList>
            <person name="de Groot N.N."/>
        </authorList>
    </citation>
    <scope>NUCLEOTIDE SEQUENCE [LARGE SCALE GENOMIC DNA]</scope>
    <source>
        <strain>J11</strain>
        <strain evidence="2">PG 39</strain>
    </source>
</reference>
<dbReference type="Gene3D" id="2.120.10.10">
    <property type="match status" value="1"/>
</dbReference>
<protein>
    <submittedName>
        <fullName evidence="1">Sialidase-1</fullName>
    </submittedName>
</protein>
<dbReference type="AlphaFoldDB" id="A0A1I2QSY0"/>
<dbReference type="CDD" id="cd15482">
    <property type="entry name" value="Sialidase_non-viral"/>
    <property type="match status" value="1"/>
</dbReference>
<dbReference type="STRING" id="185761.SAMN05660282_00499"/>
<keyword evidence="2" id="KW-1185">Reference proteome</keyword>
<evidence type="ECO:0000313" key="1">
    <source>
        <dbReference type="EMBL" id="SFG28741.1"/>
    </source>
</evidence>
<dbReference type="Proteomes" id="UP000199065">
    <property type="component" value="Unassembled WGS sequence"/>
</dbReference>
<sequence>MPQPYAGWKALDLASVNTQAAQLILAPTKSLDYRIPALARLNGELLLFADARPQPDEALDWQRIGGAMAADLPNPNYLVYLRFHLATRAWGKPVRLSGTPAACGDAATVVTRVSGKAQPKELLTLCYAASKKVGYFGSSYTGDRLEAWVACGEDVGALKHRRLDEIYERLHCDAAFATSGSAVAYPHPEFAEELAVFPFVIRVGEETHLRLVFFLRGEIVQISEPIADGSLGRVDETALVVDGEDIVLSIRRQHEGGRMWGRWNPRGISALSLDNAADPGCNACLIQLGSPGDSRVALIHPHHGLARENGVVWDVEKQRVLHQFSAGEFGYSDSVRIDEHTLLVVFERDGGLVAETLAL</sequence>
<organism evidence="1 2">
    <name type="scientific">Corynebacterium spheniscorum</name>
    <dbReference type="NCBI Taxonomy" id="185761"/>
    <lineage>
        <taxon>Bacteria</taxon>
        <taxon>Bacillati</taxon>
        <taxon>Actinomycetota</taxon>
        <taxon>Actinomycetes</taxon>
        <taxon>Mycobacteriales</taxon>
        <taxon>Corynebacteriaceae</taxon>
        <taxon>Corynebacterium</taxon>
    </lineage>
</organism>
<proteinExistence type="predicted"/>